<evidence type="ECO:0000256" key="1">
    <source>
        <dbReference type="SAM" id="MobiDB-lite"/>
    </source>
</evidence>
<name>A0AAV7WSL1_PLEWA</name>
<proteinExistence type="predicted"/>
<gene>
    <name evidence="2" type="ORF">NDU88_003528</name>
</gene>
<feature type="region of interest" description="Disordered" evidence="1">
    <location>
        <begin position="43"/>
        <end position="111"/>
    </location>
</feature>
<evidence type="ECO:0000313" key="3">
    <source>
        <dbReference type="Proteomes" id="UP001066276"/>
    </source>
</evidence>
<dbReference type="AlphaFoldDB" id="A0AAV7WSL1"/>
<dbReference type="Proteomes" id="UP001066276">
    <property type="component" value="Chromosome 1_1"/>
</dbReference>
<reference evidence="2" key="1">
    <citation type="journal article" date="2022" name="bioRxiv">
        <title>Sequencing and chromosome-scale assembly of the giantPleurodeles waltlgenome.</title>
        <authorList>
            <person name="Brown T."/>
            <person name="Elewa A."/>
            <person name="Iarovenko S."/>
            <person name="Subramanian E."/>
            <person name="Araus A.J."/>
            <person name="Petzold A."/>
            <person name="Susuki M."/>
            <person name="Suzuki K.-i.T."/>
            <person name="Hayashi T."/>
            <person name="Toyoda A."/>
            <person name="Oliveira C."/>
            <person name="Osipova E."/>
            <person name="Leigh N.D."/>
            <person name="Simon A."/>
            <person name="Yun M.H."/>
        </authorList>
    </citation>
    <scope>NUCLEOTIDE SEQUENCE</scope>
    <source>
        <strain evidence="2">20211129_DDA</strain>
        <tissue evidence="2">Liver</tissue>
    </source>
</reference>
<dbReference type="EMBL" id="JANPWB010000001">
    <property type="protein sequence ID" value="KAJ1215922.1"/>
    <property type="molecule type" value="Genomic_DNA"/>
</dbReference>
<keyword evidence="3" id="KW-1185">Reference proteome</keyword>
<sequence>MVGYDCNRLDGTCFYVSFPAGQHPSEKVYMACHRQGCVDPGGLRQAEHPLSQTVGGPKTRARKTAEAQLGMASQRGRGAFSDPDPPDGPHTGSGLSGTRWALEGITAATGG</sequence>
<accession>A0AAV7WSL1</accession>
<comment type="caution">
    <text evidence="2">The sequence shown here is derived from an EMBL/GenBank/DDBJ whole genome shotgun (WGS) entry which is preliminary data.</text>
</comment>
<evidence type="ECO:0000313" key="2">
    <source>
        <dbReference type="EMBL" id="KAJ1215922.1"/>
    </source>
</evidence>
<protein>
    <submittedName>
        <fullName evidence="2">Uncharacterized protein</fullName>
    </submittedName>
</protein>
<organism evidence="2 3">
    <name type="scientific">Pleurodeles waltl</name>
    <name type="common">Iberian ribbed newt</name>
    <dbReference type="NCBI Taxonomy" id="8319"/>
    <lineage>
        <taxon>Eukaryota</taxon>
        <taxon>Metazoa</taxon>
        <taxon>Chordata</taxon>
        <taxon>Craniata</taxon>
        <taxon>Vertebrata</taxon>
        <taxon>Euteleostomi</taxon>
        <taxon>Amphibia</taxon>
        <taxon>Batrachia</taxon>
        <taxon>Caudata</taxon>
        <taxon>Salamandroidea</taxon>
        <taxon>Salamandridae</taxon>
        <taxon>Pleurodelinae</taxon>
        <taxon>Pleurodeles</taxon>
    </lineage>
</organism>